<proteinExistence type="predicted"/>
<evidence type="ECO:0008006" key="2">
    <source>
        <dbReference type="Google" id="ProtNLM"/>
    </source>
</evidence>
<feature type="non-terminal residue" evidence="1">
    <location>
        <position position="1"/>
    </location>
</feature>
<organism evidence="1">
    <name type="scientific">marine sediment metagenome</name>
    <dbReference type="NCBI Taxonomy" id="412755"/>
    <lineage>
        <taxon>unclassified sequences</taxon>
        <taxon>metagenomes</taxon>
        <taxon>ecological metagenomes</taxon>
    </lineage>
</organism>
<dbReference type="AlphaFoldDB" id="X0XIR7"/>
<reference evidence="1" key="1">
    <citation type="journal article" date="2014" name="Front. Microbiol.">
        <title>High frequency of phylogenetically diverse reductive dehalogenase-homologous genes in deep subseafloor sedimentary metagenomes.</title>
        <authorList>
            <person name="Kawai M."/>
            <person name="Futagami T."/>
            <person name="Toyoda A."/>
            <person name="Takaki Y."/>
            <person name="Nishi S."/>
            <person name="Hori S."/>
            <person name="Arai W."/>
            <person name="Tsubouchi T."/>
            <person name="Morono Y."/>
            <person name="Uchiyama I."/>
            <person name="Ito T."/>
            <person name="Fujiyama A."/>
            <person name="Inagaki F."/>
            <person name="Takami H."/>
        </authorList>
    </citation>
    <scope>NUCLEOTIDE SEQUENCE</scope>
    <source>
        <strain evidence="1">Expedition CK06-06</strain>
    </source>
</reference>
<feature type="non-terminal residue" evidence="1">
    <location>
        <position position="224"/>
    </location>
</feature>
<gene>
    <name evidence="1" type="ORF">S01H1_79760</name>
</gene>
<dbReference type="EMBL" id="BARS01053800">
    <property type="protein sequence ID" value="GAG43014.1"/>
    <property type="molecule type" value="Genomic_DNA"/>
</dbReference>
<name>X0XIR7_9ZZZZ</name>
<evidence type="ECO:0000313" key="1">
    <source>
        <dbReference type="EMBL" id="GAG43014.1"/>
    </source>
</evidence>
<accession>X0XIR7</accession>
<protein>
    <recommendedName>
        <fullName evidence="2">Tetratricopeptide repeat protein</fullName>
    </recommendedName>
</protein>
<sequence>AFFLERSGDQTRAESFIERAIHFNPDRIHNYHAKLSILEGRIFSQNADREKLQKDVEGLLTEIEAVEQKATEWGELSPRNQAILNFMKLGVFCVQGDRPEIEKLAKESFDLQMRCYFDQAIDELLVRLLMFVELPPKDFERLLQYLEGAEKAISDDLAKEIVLQFNFKKNLLTEGKTFFGAMKKESFSDFIDDLENKKYEEVWLFLKEDLRFAVGMASTAKEFP</sequence>
<comment type="caution">
    <text evidence="1">The sequence shown here is derived from an EMBL/GenBank/DDBJ whole genome shotgun (WGS) entry which is preliminary data.</text>
</comment>